<keyword evidence="2" id="KW-0472">Membrane</keyword>
<dbReference type="EMBL" id="CP077062">
    <property type="protein sequence ID" value="QWZ07689.1"/>
    <property type="molecule type" value="Genomic_DNA"/>
</dbReference>
<accession>A0A975SYQ3</accession>
<name>A0A975SYQ3_9ACTN</name>
<sequence length="232" mass="23584">MPPVWGPDADPAVADDPDDPETGSWDAAKPGTSWLRLAAVLAAVLVLVVGVVLAFNLGRGSGDAGTAGGASSSSPSGSSSRSASTPVAISGVTDFDPQGDPPEENPDLARFAADGKPSTAWRTSTYYDELAKLKDGVGLLVDLGKPTEVGKVRVDLLGTGTSLDVLAAPDARTAPSSTEGLKTVASTADADSRANLTLKKPVTTRWLVVWLTSLPSTPGGFQGRVAEISVSS</sequence>
<evidence type="ECO:0008006" key="5">
    <source>
        <dbReference type="Google" id="ProtNLM"/>
    </source>
</evidence>
<dbReference type="Proteomes" id="UP000683575">
    <property type="component" value="Chromosome"/>
</dbReference>
<evidence type="ECO:0000313" key="3">
    <source>
        <dbReference type="EMBL" id="QWZ07689.1"/>
    </source>
</evidence>
<gene>
    <name evidence="3" type="ORF">KRR39_20165</name>
</gene>
<proteinExistence type="predicted"/>
<organism evidence="3 4">
    <name type="scientific">Nocardioides panacis</name>
    <dbReference type="NCBI Taxonomy" id="2849501"/>
    <lineage>
        <taxon>Bacteria</taxon>
        <taxon>Bacillati</taxon>
        <taxon>Actinomycetota</taxon>
        <taxon>Actinomycetes</taxon>
        <taxon>Propionibacteriales</taxon>
        <taxon>Nocardioidaceae</taxon>
        <taxon>Nocardioides</taxon>
    </lineage>
</organism>
<evidence type="ECO:0000256" key="2">
    <source>
        <dbReference type="SAM" id="Phobius"/>
    </source>
</evidence>
<protein>
    <recommendedName>
        <fullName evidence="5">Discoidin domain-containing protein</fullName>
    </recommendedName>
</protein>
<dbReference type="RefSeq" id="WP_216939200.1">
    <property type="nucleotide sequence ID" value="NZ_CP077062.1"/>
</dbReference>
<dbReference type="KEGG" id="nps:KRR39_20165"/>
<evidence type="ECO:0000256" key="1">
    <source>
        <dbReference type="SAM" id="MobiDB-lite"/>
    </source>
</evidence>
<feature type="region of interest" description="Disordered" evidence="1">
    <location>
        <begin position="61"/>
        <end position="116"/>
    </location>
</feature>
<keyword evidence="4" id="KW-1185">Reference proteome</keyword>
<dbReference type="AlphaFoldDB" id="A0A975SYQ3"/>
<feature type="region of interest" description="Disordered" evidence="1">
    <location>
        <begin position="1"/>
        <end position="29"/>
    </location>
</feature>
<keyword evidence="2" id="KW-1133">Transmembrane helix</keyword>
<evidence type="ECO:0000313" key="4">
    <source>
        <dbReference type="Proteomes" id="UP000683575"/>
    </source>
</evidence>
<feature type="compositionally biased region" description="Low complexity" evidence="1">
    <location>
        <begin position="1"/>
        <end position="12"/>
    </location>
</feature>
<feature type="transmembrane region" description="Helical" evidence="2">
    <location>
        <begin position="34"/>
        <end position="55"/>
    </location>
</feature>
<reference evidence="3" key="1">
    <citation type="submission" date="2021-06" db="EMBL/GenBank/DDBJ databases">
        <title>Complete genome sequence of Nocardioides sp. G188.</title>
        <authorList>
            <person name="Im W.-T."/>
        </authorList>
    </citation>
    <scope>NUCLEOTIDE SEQUENCE</scope>
    <source>
        <strain evidence="3">G188</strain>
    </source>
</reference>
<keyword evidence="2" id="KW-0812">Transmembrane</keyword>
<feature type="compositionally biased region" description="Low complexity" evidence="1">
    <location>
        <begin position="69"/>
        <end position="86"/>
    </location>
</feature>